<evidence type="ECO:0000256" key="3">
    <source>
        <dbReference type="ARBA" id="ARBA00022603"/>
    </source>
</evidence>
<evidence type="ECO:0000256" key="4">
    <source>
        <dbReference type="ARBA" id="ARBA00022679"/>
    </source>
</evidence>
<evidence type="ECO:0000256" key="7">
    <source>
        <dbReference type="ARBA" id="ARBA00049348"/>
    </source>
</evidence>
<keyword evidence="3 8" id="KW-0489">Methyltransferase</keyword>
<protein>
    <recommendedName>
        <fullName evidence="8">Methylated-DNA--protein-cysteine methyltransferase</fullName>
        <ecNumber evidence="8">2.1.1.63</ecNumber>
    </recommendedName>
    <alternativeName>
        <fullName evidence="8">6-O-methylguanine-DNA methyltransferase</fullName>
        <shortName evidence="8">MGMT</shortName>
    </alternativeName>
    <alternativeName>
        <fullName evidence="8">O-6-methylguanine-DNA-alkyltransferase</fullName>
    </alternativeName>
</protein>
<evidence type="ECO:0000256" key="2">
    <source>
        <dbReference type="ARBA" id="ARBA00022490"/>
    </source>
</evidence>
<dbReference type="InterPro" id="IPR036631">
    <property type="entry name" value="MGMT_N_sf"/>
</dbReference>
<dbReference type="GO" id="GO:0006307">
    <property type="term" value="P:DNA alkylation repair"/>
    <property type="evidence" value="ECO:0007669"/>
    <property type="project" value="UniProtKB-UniRule"/>
</dbReference>
<evidence type="ECO:0000259" key="9">
    <source>
        <dbReference type="Pfam" id="PF01035"/>
    </source>
</evidence>
<evidence type="ECO:0000313" key="10">
    <source>
        <dbReference type="EMBL" id="HGF35706.1"/>
    </source>
</evidence>
<dbReference type="EC" id="2.1.1.63" evidence="8"/>
<dbReference type="AlphaFoldDB" id="A0A7C3Z3C0"/>
<feature type="active site" description="Nucleophile; methyl group acceptor" evidence="8">
    <location>
        <position position="145"/>
    </location>
</feature>
<proteinExistence type="inferred from homology"/>
<evidence type="ECO:0000256" key="1">
    <source>
        <dbReference type="ARBA" id="ARBA00001286"/>
    </source>
</evidence>
<dbReference type="PANTHER" id="PTHR10815">
    <property type="entry name" value="METHYLATED-DNA--PROTEIN-CYSTEINE METHYLTRANSFERASE"/>
    <property type="match status" value="1"/>
</dbReference>
<keyword evidence="6 8" id="KW-0234">DNA repair</keyword>
<comment type="catalytic activity">
    <reaction evidence="1 8">
        <text>a 4-O-methyl-thymidine in DNA + L-cysteinyl-[protein] = a thymidine in DNA + S-methyl-L-cysteinyl-[protein]</text>
        <dbReference type="Rhea" id="RHEA:53428"/>
        <dbReference type="Rhea" id="RHEA-COMP:10131"/>
        <dbReference type="Rhea" id="RHEA-COMP:10132"/>
        <dbReference type="Rhea" id="RHEA-COMP:13555"/>
        <dbReference type="Rhea" id="RHEA-COMP:13556"/>
        <dbReference type="ChEBI" id="CHEBI:29950"/>
        <dbReference type="ChEBI" id="CHEBI:82612"/>
        <dbReference type="ChEBI" id="CHEBI:137386"/>
        <dbReference type="ChEBI" id="CHEBI:137387"/>
        <dbReference type="EC" id="2.1.1.63"/>
    </reaction>
</comment>
<evidence type="ECO:0000256" key="5">
    <source>
        <dbReference type="ARBA" id="ARBA00022763"/>
    </source>
</evidence>
<dbReference type="EMBL" id="DTMF01000371">
    <property type="protein sequence ID" value="HGF35706.1"/>
    <property type="molecule type" value="Genomic_DNA"/>
</dbReference>
<dbReference type="CDD" id="cd06445">
    <property type="entry name" value="ATase"/>
    <property type="match status" value="1"/>
</dbReference>
<gene>
    <name evidence="10" type="ORF">ENW96_15215</name>
</gene>
<reference evidence="10" key="1">
    <citation type="journal article" date="2020" name="mSystems">
        <title>Genome- and Community-Level Interaction Insights into Carbon Utilization and Element Cycling Functions of Hydrothermarchaeota in Hydrothermal Sediment.</title>
        <authorList>
            <person name="Zhou Z."/>
            <person name="Liu Y."/>
            <person name="Xu W."/>
            <person name="Pan J."/>
            <person name="Luo Z.H."/>
            <person name="Li M."/>
        </authorList>
    </citation>
    <scope>NUCLEOTIDE SEQUENCE [LARGE SCALE GENOMIC DNA]</scope>
    <source>
        <strain evidence="10">SpSt-897</strain>
    </source>
</reference>
<dbReference type="InterPro" id="IPR014048">
    <property type="entry name" value="MethylDNA_cys_MeTrfase_DNA-bd"/>
</dbReference>
<sequence length="179" mass="19916">MHTEEEIWMVRWDETPLGHLDLFFSDQGLAVLEIRDPEDDVFPVIPGLIHSNLEGEPPAKVIDWVNNALGDLLRYFNGAATAFSDIPLDLKGTPFQLQVWEALRQIPSGKTISYQELARRLGRPRAARAVGQACGANPIPLIIPCHRVIASNGSLGGFSSGLAHKRWLLEHEQRHRGKA</sequence>
<dbReference type="InterPro" id="IPR023546">
    <property type="entry name" value="MGMT"/>
</dbReference>
<name>A0A7C3Z3C0_9BACT</name>
<dbReference type="InterPro" id="IPR036217">
    <property type="entry name" value="MethylDNA_cys_MeTrfase_DNAb"/>
</dbReference>
<comment type="catalytic activity">
    <reaction evidence="7 8">
        <text>a 6-O-methyl-2'-deoxyguanosine in DNA + L-cysteinyl-[protein] = S-methyl-L-cysteinyl-[protein] + a 2'-deoxyguanosine in DNA</text>
        <dbReference type="Rhea" id="RHEA:24000"/>
        <dbReference type="Rhea" id="RHEA-COMP:10131"/>
        <dbReference type="Rhea" id="RHEA-COMP:10132"/>
        <dbReference type="Rhea" id="RHEA-COMP:11367"/>
        <dbReference type="Rhea" id="RHEA-COMP:11368"/>
        <dbReference type="ChEBI" id="CHEBI:29950"/>
        <dbReference type="ChEBI" id="CHEBI:82612"/>
        <dbReference type="ChEBI" id="CHEBI:85445"/>
        <dbReference type="ChEBI" id="CHEBI:85448"/>
        <dbReference type="EC" id="2.1.1.63"/>
    </reaction>
</comment>
<keyword evidence="5 8" id="KW-0227">DNA damage</keyword>
<organism evidence="10">
    <name type="scientific">Desulfobacca acetoxidans</name>
    <dbReference type="NCBI Taxonomy" id="60893"/>
    <lineage>
        <taxon>Bacteria</taxon>
        <taxon>Pseudomonadati</taxon>
        <taxon>Thermodesulfobacteriota</taxon>
        <taxon>Desulfobaccia</taxon>
        <taxon>Desulfobaccales</taxon>
        <taxon>Desulfobaccaceae</taxon>
        <taxon>Desulfobacca</taxon>
    </lineage>
</organism>
<dbReference type="NCBIfam" id="TIGR00589">
    <property type="entry name" value="ogt"/>
    <property type="match status" value="1"/>
</dbReference>
<comment type="function">
    <text evidence="8">Involved in the cellular defense against the biological effects of O6-methylguanine (O6-MeG) and O4-methylthymine (O4-MeT) in DNA. Repairs the methylated nucleobase in DNA by stoichiometrically transferring the methyl group to a cysteine residue in the enzyme. This is a suicide reaction: the enzyme is irreversibly inactivated.</text>
</comment>
<dbReference type="Pfam" id="PF01035">
    <property type="entry name" value="DNA_binding_1"/>
    <property type="match status" value="1"/>
</dbReference>
<dbReference type="PROSITE" id="PS00374">
    <property type="entry name" value="MGMT"/>
    <property type="match status" value="1"/>
</dbReference>
<dbReference type="FunFam" id="1.10.10.10:FF:000337">
    <property type="entry name" value="Methylated-DNA--protein-cysteine methyltransferase"/>
    <property type="match status" value="1"/>
</dbReference>
<accession>A0A7C3Z3C0</accession>
<evidence type="ECO:0000256" key="6">
    <source>
        <dbReference type="ARBA" id="ARBA00023204"/>
    </source>
</evidence>
<dbReference type="HAMAP" id="MF_00772">
    <property type="entry name" value="OGT"/>
    <property type="match status" value="1"/>
</dbReference>
<evidence type="ECO:0000256" key="8">
    <source>
        <dbReference type="HAMAP-Rule" id="MF_00772"/>
    </source>
</evidence>
<dbReference type="Gene3D" id="1.10.10.10">
    <property type="entry name" value="Winged helix-like DNA-binding domain superfamily/Winged helix DNA-binding domain"/>
    <property type="match status" value="1"/>
</dbReference>
<dbReference type="InterPro" id="IPR036388">
    <property type="entry name" value="WH-like_DNA-bd_sf"/>
</dbReference>
<dbReference type="GO" id="GO:0032259">
    <property type="term" value="P:methylation"/>
    <property type="evidence" value="ECO:0007669"/>
    <property type="project" value="UniProtKB-KW"/>
</dbReference>
<keyword evidence="2 8" id="KW-0963">Cytoplasm</keyword>
<comment type="subcellular location">
    <subcellularLocation>
        <location evidence="8">Cytoplasm</location>
    </subcellularLocation>
</comment>
<feature type="domain" description="Methylated-DNA-[protein]-cysteine S-methyltransferase DNA binding" evidence="9">
    <location>
        <begin position="94"/>
        <end position="173"/>
    </location>
</feature>
<comment type="caution">
    <text evidence="10">The sequence shown here is derived from an EMBL/GenBank/DDBJ whole genome shotgun (WGS) entry which is preliminary data.</text>
</comment>
<dbReference type="SUPFAM" id="SSF53155">
    <property type="entry name" value="Methylated DNA-protein cysteine methyltransferase domain"/>
    <property type="match status" value="1"/>
</dbReference>
<dbReference type="SUPFAM" id="SSF46767">
    <property type="entry name" value="Methylated DNA-protein cysteine methyltransferase, C-terminal domain"/>
    <property type="match status" value="1"/>
</dbReference>
<dbReference type="PANTHER" id="PTHR10815:SF13">
    <property type="entry name" value="METHYLATED-DNA--PROTEIN-CYSTEINE METHYLTRANSFERASE"/>
    <property type="match status" value="1"/>
</dbReference>
<keyword evidence="4 8" id="KW-0808">Transferase</keyword>
<dbReference type="GO" id="GO:0003908">
    <property type="term" value="F:methylated-DNA-[protein]-cysteine S-methyltransferase activity"/>
    <property type="evidence" value="ECO:0007669"/>
    <property type="project" value="UniProtKB-UniRule"/>
</dbReference>
<comment type="miscellaneous">
    <text evidence="8">This enzyme catalyzes only one turnover and therefore is not strictly catalytic. According to one definition, an enzyme is a biocatalyst that acts repeatedly and over many reaction cycles.</text>
</comment>
<comment type="similarity">
    <text evidence="8">Belongs to the MGMT family.</text>
</comment>
<dbReference type="GO" id="GO:0005737">
    <property type="term" value="C:cytoplasm"/>
    <property type="evidence" value="ECO:0007669"/>
    <property type="project" value="UniProtKB-SubCell"/>
</dbReference>
<dbReference type="InterPro" id="IPR001497">
    <property type="entry name" value="MethylDNA_cys_MeTrfase_AS"/>
</dbReference>